<dbReference type="Gene3D" id="3.20.180.20">
    <property type="entry name" value="Dynein heavy chain, N-terminal domain 2"/>
    <property type="match status" value="1"/>
</dbReference>
<proteinExistence type="predicted"/>
<gene>
    <name evidence="8" type="ORF">GPM918_LOCUS14133</name>
    <name evidence="7" type="ORF">OVA965_LOCUS5135</name>
    <name evidence="10" type="ORF">SRO942_LOCUS14133</name>
    <name evidence="9" type="ORF">TMI583_LOCUS5129</name>
</gene>
<evidence type="ECO:0000256" key="2">
    <source>
        <dbReference type="SAM" id="MobiDB-lite"/>
    </source>
</evidence>
<feature type="domain" description="Dynein heavy chain linker" evidence="3">
    <location>
        <begin position="503"/>
        <end position="743"/>
    </location>
</feature>
<dbReference type="SUPFAM" id="SSF46966">
    <property type="entry name" value="Spectrin repeat"/>
    <property type="match status" value="1"/>
</dbReference>
<dbReference type="EMBL" id="CAJNOQ010003357">
    <property type="protein sequence ID" value="CAF1008430.1"/>
    <property type="molecule type" value="Genomic_DNA"/>
</dbReference>
<feature type="compositionally biased region" description="Basic and acidic residues" evidence="2">
    <location>
        <begin position="832"/>
        <end position="843"/>
    </location>
</feature>
<feature type="region of interest" description="Disordered" evidence="2">
    <location>
        <begin position="830"/>
        <end position="856"/>
    </location>
</feature>
<dbReference type="Pfam" id="PF17852">
    <property type="entry name" value="Dynein_AAA_lid"/>
    <property type="match status" value="1"/>
</dbReference>
<dbReference type="OrthoDB" id="10251809at2759"/>
<dbReference type="Proteomes" id="UP000682733">
    <property type="component" value="Unassembled WGS sequence"/>
</dbReference>
<dbReference type="Gene3D" id="1.20.920.30">
    <property type="match status" value="1"/>
</dbReference>
<evidence type="ECO:0000313" key="8">
    <source>
        <dbReference type="EMBL" id="CAF1008430.1"/>
    </source>
</evidence>
<dbReference type="Pfam" id="PF12775">
    <property type="entry name" value="AAA_7"/>
    <property type="match status" value="1"/>
</dbReference>
<accession>A0A814HE41</accession>
<dbReference type="InterPro" id="IPR042222">
    <property type="entry name" value="Dynein_2_N"/>
</dbReference>
<evidence type="ECO:0000313" key="7">
    <source>
        <dbReference type="EMBL" id="CAF0810777.1"/>
    </source>
</evidence>
<keyword evidence="11" id="KW-1185">Reference proteome</keyword>
<feature type="domain" description="Dynein heavy chain linker" evidence="3">
    <location>
        <begin position="272"/>
        <end position="482"/>
    </location>
</feature>
<dbReference type="InterPro" id="IPR035699">
    <property type="entry name" value="AAA_6"/>
</dbReference>
<dbReference type="Pfam" id="PF12774">
    <property type="entry name" value="AAA_6"/>
    <property type="match status" value="1"/>
</dbReference>
<organism evidence="8 11">
    <name type="scientific">Didymodactylos carnosus</name>
    <dbReference type="NCBI Taxonomy" id="1234261"/>
    <lineage>
        <taxon>Eukaryota</taxon>
        <taxon>Metazoa</taxon>
        <taxon>Spiralia</taxon>
        <taxon>Gnathifera</taxon>
        <taxon>Rotifera</taxon>
        <taxon>Eurotatoria</taxon>
        <taxon>Bdelloidea</taxon>
        <taxon>Philodinida</taxon>
        <taxon>Philodinidae</taxon>
        <taxon>Didymodactylos</taxon>
    </lineage>
</organism>
<evidence type="ECO:0000259" key="5">
    <source>
        <dbReference type="Pfam" id="PF17852"/>
    </source>
</evidence>
<dbReference type="GO" id="GO:0045505">
    <property type="term" value="F:dynein intermediate chain binding"/>
    <property type="evidence" value="ECO:0007669"/>
    <property type="project" value="InterPro"/>
</dbReference>
<dbReference type="InterPro" id="IPR041466">
    <property type="entry name" value="Dynein_AAA5_ext"/>
</dbReference>
<comment type="caution">
    <text evidence="8">The sequence shown here is derived from an EMBL/GenBank/DDBJ whole genome shotgun (WGS) entry which is preliminary data.</text>
</comment>
<evidence type="ECO:0000313" key="11">
    <source>
        <dbReference type="Proteomes" id="UP000663829"/>
    </source>
</evidence>
<dbReference type="Proteomes" id="UP000677228">
    <property type="component" value="Unassembled WGS sequence"/>
</dbReference>
<dbReference type="PANTHER" id="PTHR46961:SF21">
    <property type="entry name" value="LOW QUALITY PROTEIN: DYNEIN BETA CHAIN, FLAGELLAR OUTER ARM-LIKE"/>
    <property type="match status" value="1"/>
</dbReference>
<dbReference type="Gene3D" id="1.20.58.1120">
    <property type="match status" value="1"/>
</dbReference>
<feature type="domain" description="Dynein heavy chain 3 AAA+ lid" evidence="6">
    <location>
        <begin position="1888"/>
        <end position="1981"/>
    </location>
</feature>
<dbReference type="Pfam" id="PF08393">
    <property type="entry name" value="DHC_N2"/>
    <property type="match status" value="2"/>
</dbReference>
<feature type="non-terminal residue" evidence="8">
    <location>
        <position position="2051"/>
    </location>
</feature>
<dbReference type="EMBL" id="CAJNOK010001413">
    <property type="protein sequence ID" value="CAF0810777.1"/>
    <property type="molecule type" value="Genomic_DNA"/>
</dbReference>
<dbReference type="GO" id="GO:0005524">
    <property type="term" value="F:ATP binding"/>
    <property type="evidence" value="ECO:0007669"/>
    <property type="project" value="InterPro"/>
</dbReference>
<feature type="coiled-coil region" evidence="1">
    <location>
        <begin position="231"/>
        <end position="258"/>
    </location>
</feature>
<feature type="region of interest" description="Disordered" evidence="2">
    <location>
        <begin position="448"/>
        <end position="469"/>
    </location>
</feature>
<dbReference type="Proteomes" id="UP000663829">
    <property type="component" value="Unassembled WGS sequence"/>
</dbReference>
<dbReference type="GO" id="GO:0030286">
    <property type="term" value="C:dynein complex"/>
    <property type="evidence" value="ECO:0007669"/>
    <property type="project" value="InterPro"/>
</dbReference>
<keyword evidence="1" id="KW-0175">Coiled coil</keyword>
<dbReference type="Proteomes" id="UP000681722">
    <property type="component" value="Unassembled WGS sequence"/>
</dbReference>
<dbReference type="EMBL" id="CAJOBA010001412">
    <property type="protein sequence ID" value="CAF3594525.1"/>
    <property type="molecule type" value="Genomic_DNA"/>
</dbReference>
<evidence type="ECO:0000256" key="1">
    <source>
        <dbReference type="SAM" id="Coils"/>
    </source>
</evidence>
<name>A0A814HE41_9BILA</name>
<dbReference type="Gene3D" id="1.10.287.2620">
    <property type="match status" value="1"/>
</dbReference>
<dbReference type="EMBL" id="CAJOBC010003357">
    <property type="protein sequence ID" value="CAF3779550.1"/>
    <property type="molecule type" value="Genomic_DNA"/>
</dbReference>
<evidence type="ECO:0000259" key="6">
    <source>
        <dbReference type="Pfam" id="PF17857"/>
    </source>
</evidence>
<dbReference type="Gene3D" id="1.10.472.130">
    <property type="match status" value="1"/>
</dbReference>
<dbReference type="Gene3D" id="1.20.58.60">
    <property type="match status" value="1"/>
</dbReference>
<feature type="domain" description="Dynein heavy chain hydrolytic ATP-binding dynein motor region" evidence="4">
    <location>
        <begin position="986"/>
        <end position="1234"/>
    </location>
</feature>
<dbReference type="InterPro" id="IPR041589">
    <property type="entry name" value="DNAH3_AAA_lid_1"/>
</dbReference>
<evidence type="ECO:0000259" key="4">
    <source>
        <dbReference type="Pfam" id="PF12774"/>
    </source>
</evidence>
<feature type="domain" description="Dynein heavy chain AAA 5 extension" evidence="5">
    <location>
        <begin position="1530"/>
        <end position="1603"/>
    </location>
</feature>
<protein>
    <recommendedName>
        <fullName evidence="12">Dynein heavy chain</fullName>
    </recommendedName>
</protein>
<dbReference type="GO" id="GO:0051959">
    <property type="term" value="F:dynein light intermediate chain binding"/>
    <property type="evidence" value="ECO:0007669"/>
    <property type="project" value="InterPro"/>
</dbReference>
<dbReference type="InterPro" id="IPR042228">
    <property type="entry name" value="Dynein_linker_3"/>
</dbReference>
<dbReference type="InterPro" id="IPR013602">
    <property type="entry name" value="Dynein_heavy_linker"/>
</dbReference>
<sequence>MISMPTPELIDQVERSFLCSSTDKNDLLRVPLLEEFENEMKIYEACRNDLEALQDYWDVNWVRIDLRPIKQTLSSLAHKWLWKFCEYIHNQTKQSLDELDVFLKQMEPEIESITGLERDTATFMKIMRLFNSVSSKQQEVEVKFELMRRTLSILKTYSPSDTTELNSLYNSTIQRWQNLKTKVMQAKQRLGPTLQEESTIITKDLEKFASHIEQLRVDMSLSRIFSYKILYDDCQDLLNDYQNRYKQLDKQAADYKQLQSLLNVNIVDFTKLNDVRDTLRNLRMTWKTVRDIRRHFEHIKNEQWQRLNSKEVLASCDKDNDQLIMLPKLVRNWEVYTGTEDEIKRIKICAQLLDDLSNPALRTRHWKQLIRLTGGNSLMDSDSFRQLTFGQLFKLGFQDHAEDIRATVKRAEKDFQLETTLKSYEEIWLSKTFELILFGKYTAPKVGTPNTDSKSIADTKQNSLTEPSRHSAVTSVSKTIVKSRASIGSLSQSLLNIDTNLSDRLYLLSDLKSLFEEIEDHQLVLEMLQTNQSAGSFLDEIAKWQLILQNIEAVLKEWNYVQKLWLELEPIYTDHTIQTQLSSETPKFVRCDRDFKALMVSVGKNNNVLKCCQKKNILNMLKYLSSQFVKCQNAYILYLNQSKRNVSRFYYLSDDELCQLLTCVNDIRSIGFPLSKVIPGIGQIIFSNETSITKEEAIGYITYDGNEKVLFSQKLLFENNVEQFVEKLVGQVKLSIKEAIDRCINDLMIPGEKQTFNFINWLFDNPGQAVVLTLKILFTTLIENALNKTQQQDLEKLSSFANQILGQLSEILRRTSMQQNAAVVSITTETTSKVEEKTDKNPDQENSDMIQPPPTATTDELVKENIQLDNRYLLLTRQQIDKLLQILNLISSYIVQIRTMNENQTVKIDSYEWLVTLRYYHNQNDKQINIKCFQKTMVYNNDLCSNVSDLFTPNEYNFIAPLFLSIGLPAGTLVFNNNGRYLIDLLSACVGRSTFHLQCNNNTTSQTIVNYFQGLCLSDDWTCFNSLNHLSYVSLYSFCQLSSLLYTAVVKQEKSFDFMNAKINLSQTQQQNYFSTFYSTGDESLTLKSQSSFVLETFRIVSIIQPNYEHITYCYLSSYGFQHSSELSKQLINLLTYAVHTVTDMIQENSAEGLILPKVELNPQLLKMIVQFAYGYLSKSDDSQNREQIEQDALALSLMNMTNFSKCTNLNSSLFIKKLIRQTWPHITKKFIDEQDIGTTNELLPFYVTTRRGTEFKVWNISDAIELALEDNKYNPNTDMCTKILQLYELVNKHDQILVVGKSEYGKSACIKTLSKAMNYINGKIHYHQIMIQLWSEKELFSSYNNDTGLWHRGLLSCLLNSTRSTSLNQNQSKHEQHTNKLNSGETETLLIHMDGIDVDNSNMMEHFFVENKLECPNGDRTRKEYGTKLFWELEDISNLSPRILTSVILLHFDQSTVTWRDHILAAFSNSSSLSLIDQDLLKNISQTCIEYANRIYTSQEYETIISSQNTNPDQLDISFESKIAMVVTLLKGFIKNERCSKIDVRSITEFCLLWTFVVNMDQSCRPEFDNWWRVTFRNIPKEKLITDWLYDIDSHQFILWSDTIPAFNPPAHQGIPINLFVHTPYTMALSYLVSSLTESERPVMVVGETGVGRTSLVSDRLKATCGGDISDVFYITVNCNGVTDAALVYEKINEQLSWKHGSKYTTKGNRKMYCFIDDLHLAKVDRSGKQSLVELLRQHLDSGGLYSYDNYNWQEIDNIIYVVTFNPYKNVCKSKLSRRLLKHFHILTIPVLAEDELISIFVKLLNRHLIGDVENIDTAPDTDQSAAILPLGTTRINTATTVATTTTSSTTNDGASATSSNVNTKDKLSTSMIKRLKRLKLTIERIVCATIDLNQRMSKYYFEKSERLHYIFSMKQLTILFRHLCISLTPECKFDDLFYIWHHECDWLYGKRLIDKIDYERYRQLYAIIIKKYFPTINEQHVLLMNNQYFSNLQVTESGMVVANLTRDNQNYLTDNYAVVTDFKRVETLVHNAIIEYNKEKPKISFPLYE</sequence>
<dbReference type="Gene3D" id="1.20.140.100">
    <property type="entry name" value="Dynein heavy chain, N-terminal domain 2"/>
    <property type="match status" value="1"/>
</dbReference>
<dbReference type="GO" id="GO:0007018">
    <property type="term" value="P:microtubule-based movement"/>
    <property type="evidence" value="ECO:0007669"/>
    <property type="project" value="InterPro"/>
</dbReference>
<reference evidence="8" key="1">
    <citation type="submission" date="2021-02" db="EMBL/GenBank/DDBJ databases">
        <authorList>
            <person name="Nowell W R."/>
        </authorList>
    </citation>
    <scope>NUCLEOTIDE SEQUENCE</scope>
</reference>
<dbReference type="InterPro" id="IPR026983">
    <property type="entry name" value="DHC"/>
</dbReference>
<evidence type="ECO:0000313" key="10">
    <source>
        <dbReference type="EMBL" id="CAF3779550.1"/>
    </source>
</evidence>
<dbReference type="Pfam" id="PF17857">
    <property type="entry name" value="AAA_lid_1"/>
    <property type="match status" value="1"/>
</dbReference>
<dbReference type="InterPro" id="IPR027417">
    <property type="entry name" value="P-loop_NTPase"/>
</dbReference>
<evidence type="ECO:0000313" key="9">
    <source>
        <dbReference type="EMBL" id="CAF3594525.1"/>
    </source>
</evidence>
<evidence type="ECO:0000259" key="3">
    <source>
        <dbReference type="Pfam" id="PF08393"/>
    </source>
</evidence>
<dbReference type="SUPFAM" id="SSF52540">
    <property type="entry name" value="P-loop containing nucleoside triphosphate hydrolases"/>
    <property type="match status" value="1"/>
</dbReference>
<dbReference type="Gene3D" id="3.40.50.300">
    <property type="entry name" value="P-loop containing nucleotide triphosphate hydrolases"/>
    <property type="match status" value="3"/>
</dbReference>
<dbReference type="PANTHER" id="PTHR46961">
    <property type="entry name" value="DYNEIN HEAVY CHAIN 1, AXONEMAL-LIKE PROTEIN"/>
    <property type="match status" value="1"/>
</dbReference>
<evidence type="ECO:0008006" key="12">
    <source>
        <dbReference type="Google" id="ProtNLM"/>
    </source>
</evidence>